<dbReference type="InterPro" id="IPR012349">
    <property type="entry name" value="Split_barrel_FMN-bd"/>
</dbReference>
<dbReference type="OrthoDB" id="9794948at2"/>
<proteinExistence type="predicted"/>
<dbReference type="InterPro" id="IPR007396">
    <property type="entry name" value="TR_PAI2-type"/>
</dbReference>
<sequence>MYIPKAFQETDRDTLLQFIRDNSFGLLVTTGNDGVPIATHLPLELLPDTDGQFQLIGHLAKANPQWKLLGQATPALAIFSGPHSYISSSWYDHVNVPTWNYLAVQITGRTRLLTDDETLAFLRQQVDKHEAFSKHPISVESMTEEYVRKEMRGIVAFTISIDTLQGAAKLSQNRDDKNYQSIVSELQQTGNPNAIELAKEMVARRPTITE</sequence>
<organism evidence="1 2">
    <name type="scientific">Spirosoma telluris</name>
    <dbReference type="NCBI Taxonomy" id="2183553"/>
    <lineage>
        <taxon>Bacteria</taxon>
        <taxon>Pseudomonadati</taxon>
        <taxon>Bacteroidota</taxon>
        <taxon>Cytophagia</taxon>
        <taxon>Cytophagales</taxon>
        <taxon>Cytophagaceae</taxon>
        <taxon>Spirosoma</taxon>
    </lineage>
</organism>
<dbReference type="RefSeq" id="WP_111348775.1">
    <property type="nucleotide sequence ID" value="NZ_QLII01000001.1"/>
</dbReference>
<accession>A0A327NSS0</accession>
<dbReference type="PANTHER" id="PTHR35802:SF1">
    <property type="entry name" value="PROTEASE SYNTHASE AND SPORULATION PROTEIN PAI 2"/>
    <property type="match status" value="1"/>
</dbReference>
<dbReference type="PANTHER" id="PTHR35802">
    <property type="entry name" value="PROTEASE SYNTHASE AND SPORULATION PROTEIN PAI 2"/>
    <property type="match status" value="1"/>
</dbReference>
<comment type="caution">
    <text evidence="1">The sequence shown here is derived from an EMBL/GenBank/DDBJ whole genome shotgun (WGS) entry which is preliminary data.</text>
</comment>
<gene>
    <name evidence="1" type="ORF">HMF3257_33120</name>
</gene>
<dbReference type="Pfam" id="PF04299">
    <property type="entry name" value="FMN_bind_2"/>
    <property type="match status" value="1"/>
</dbReference>
<dbReference type="SUPFAM" id="SSF50475">
    <property type="entry name" value="FMN-binding split barrel"/>
    <property type="match status" value="1"/>
</dbReference>
<evidence type="ECO:0000313" key="1">
    <source>
        <dbReference type="EMBL" id="RAI77775.1"/>
    </source>
</evidence>
<protein>
    <submittedName>
        <fullName evidence="1">FMN-binding negative transcriptional regulator</fullName>
    </submittedName>
</protein>
<name>A0A327NSS0_9BACT</name>
<dbReference type="Proteomes" id="UP000249016">
    <property type="component" value="Unassembled WGS sequence"/>
</dbReference>
<dbReference type="EMBL" id="QLII01000001">
    <property type="protein sequence ID" value="RAI77775.1"/>
    <property type="molecule type" value="Genomic_DNA"/>
</dbReference>
<reference evidence="1 2" key="1">
    <citation type="submission" date="2018-06" db="EMBL/GenBank/DDBJ databases">
        <title>Spirosoma sp. HMF3257 Genome sequencing and assembly.</title>
        <authorList>
            <person name="Kang H."/>
            <person name="Cha I."/>
            <person name="Kim H."/>
            <person name="Kang J."/>
            <person name="Joh K."/>
        </authorList>
    </citation>
    <scope>NUCLEOTIDE SEQUENCE [LARGE SCALE GENOMIC DNA]</scope>
    <source>
        <strain evidence="1 2">HMF3257</strain>
    </source>
</reference>
<dbReference type="PIRSF" id="PIRSF010372">
    <property type="entry name" value="PaiB"/>
    <property type="match status" value="1"/>
</dbReference>
<dbReference type="AlphaFoldDB" id="A0A327NSS0"/>
<keyword evidence="2" id="KW-1185">Reference proteome</keyword>
<dbReference type="Gene3D" id="2.30.110.10">
    <property type="entry name" value="Electron Transport, Fmn-binding Protein, Chain A"/>
    <property type="match status" value="1"/>
</dbReference>
<evidence type="ECO:0000313" key="2">
    <source>
        <dbReference type="Proteomes" id="UP000249016"/>
    </source>
</evidence>